<proteinExistence type="predicted"/>
<protein>
    <submittedName>
        <fullName evidence="1">DUF2867 domain-containing protein</fullName>
    </submittedName>
</protein>
<reference evidence="1" key="1">
    <citation type="journal article" date="2020" name="mSystems">
        <title>Genome- and Community-Level Interaction Insights into Carbon Utilization and Element Cycling Functions of Hydrothermarchaeota in Hydrothermal Sediment.</title>
        <authorList>
            <person name="Zhou Z."/>
            <person name="Liu Y."/>
            <person name="Xu W."/>
            <person name="Pan J."/>
            <person name="Luo Z.H."/>
            <person name="Li M."/>
        </authorList>
    </citation>
    <scope>NUCLEOTIDE SEQUENCE [LARGE SCALE GENOMIC DNA]</scope>
    <source>
        <strain evidence="1">HyVt-456</strain>
    </source>
</reference>
<comment type="caution">
    <text evidence="1">The sequence shown here is derived from an EMBL/GenBank/DDBJ whole genome shotgun (WGS) entry which is preliminary data.</text>
</comment>
<sequence>MFNGILKAEIPAASVCADYLTGVDYRDAFCARLADSARPIGDIYVALFAHSPGWINALMAVRNKLAGFLGLDDYNNAASITREGLKVGARSGLFLIYAIGENEIIAGEDDRHLNFRVSVYKQNDEVVISTMVKYNNRLGRLYMRLIRPFHKMVVMAMLHKAIKEKRI</sequence>
<name>A0A7V1LJE7_CALAY</name>
<organism evidence="1">
    <name type="scientific">Caldithrix abyssi</name>
    <dbReference type="NCBI Taxonomy" id="187145"/>
    <lineage>
        <taxon>Bacteria</taxon>
        <taxon>Pseudomonadati</taxon>
        <taxon>Calditrichota</taxon>
        <taxon>Calditrichia</taxon>
        <taxon>Calditrichales</taxon>
        <taxon>Calditrichaceae</taxon>
        <taxon>Caldithrix</taxon>
    </lineage>
</organism>
<dbReference type="AlphaFoldDB" id="A0A7V1LJE7"/>
<gene>
    <name evidence="1" type="ORF">ENJ10_00420</name>
</gene>
<dbReference type="InterPro" id="IPR021295">
    <property type="entry name" value="DUF2867"/>
</dbReference>
<accession>A0A7V1LJE7</accession>
<dbReference type="EMBL" id="DRLD01000015">
    <property type="protein sequence ID" value="HED09126.1"/>
    <property type="molecule type" value="Genomic_DNA"/>
</dbReference>
<evidence type="ECO:0000313" key="1">
    <source>
        <dbReference type="EMBL" id="HED09126.1"/>
    </source>
</evidence>
<dbReference type="Pfam" id="PF11066">
    <property type="entry name" value="DUF2867"/>
    <property type="match status" value="1"/>
</dbReference>
<dbReference type="Proteomes" id="UP000886005">
    <property type="component" value="Unassembled WGS sequence"/>
</dbReference>